<dbReference type="UniPathway" id="UPA00050">
    <property type="reaction ID" value="UER00064"/>
</dbReference>
<evidence type="ECO:0000256" key="4">
    <source>
        <dbReference type="ARBA" id="ARBA00022741"/>
    </source>
</evidence>
<dbReference type="Gene3D" id="3.30.200.20">
    <property type="entry name" value="Phosphorylase Kinase, domain 1"/>
    <property type="match status" value="1"/>
</dbReference>
<comment type="catalytic activity">
    <reaction evidence="8">
        <text>L-homoserine + ATP = O-phospho-L-homoserine + ADP + H(+)</text>
        <dbReference type="Rhea" id="RHEA:13985"/>
        <dbReference type="ChEBI" id="CHEBI:15378"/>
        <dbReference type="ChEBI" id="CHEBI:30616"/>
        <dbReference type="ChEBI" id="CHEBI:57476"/>
        <dbReference type="ChEBI" id="CHEBI:57590"/>
        <dbReference type="ChEBI" id="CHEBI:456216"/>
        <dbReference type="EC" id="2.7.1.39"/>
    </reaction>
</comment>
<dbReference type="InterPro" id="IPR005280">
    <property type="entry name" value="Homoserine_kinase_II"/>
</dbReference>
<keyword evidence="12" id="KW-1185">Reference proteome</keyword>
<dbReference type="EMBL" id="JACHHO010000002">
    <property type="protein sequence ID" value="MBB5204233.1"/>
    <property type="molecule type" value="Genomic_DNA"/>
</dbReference>
<dbReference type="PANTHER" id="PTHR21064:SF6">
    <property type="entry name" value="AMINOGLYCOSIDE PHOSPHOTRANSFERASE DOMAIN-CONTAINING PROTEIN"/>
    <property type="match status" value="1"/>
</dbReference>
<evidence type="ECO:0000313" key="11">
    <source>
        <dbReference type="EMBL" id="MBB5204233.1"/>
    </source>
</evidence>
<dbReference type="HAMAP" id="MF_00301">
    <property type="entry name" value="Homoser_kinase_2"/>
    <property type="match status" value="1"/>
</dbReference>
<keyword evidence="1 8" id="KW-0028">Amino-acid biosynthesis</keyword>
<proteinExistence type="inferred from homology"/>
<dbReference type="RefSeq" id="WP_138856067.1">
    <property type="nucleotide sequence ID" value="NZ_CP040709.1"/>
</dbReference>
<keyword evidence="6 8" id="KW-0067">ATP-binding</keyword>
<feature type="domain" description="Aminoglycoside phosphotransferase" evidence="10">
    <location>
        <begin position="27"/>
        <end position="262"/>
    </location>
</feature>
<comment type="caution">
    <text evidence="11">The sequence shown here is derived from an EMBL/GenBank/DDBJ whole genome shotgun (WGS) entry which is preliminary data.</text>
</comment>
<dbReference type="Gene3D" id="3.90.1200.10">
    <property type="match status" value="1"/>
</dbReference>
<gene>
    <name evidence="8" type="primary">thrB</name>
    <name evidence="11" type="ORF">HNQ51_001547</name>
</gene>
<keyword evidence="4 8" id="KW-0547">Nucleotide-binding</keyword>
<keyword evidence="3 8" id="KW-0791">Threonine biosynthesis</keyword>
<dbReference type="NCBIfam" id="NF003558">
    <property type="entry name" value="PRK05231.1"/>
    <property type="match status" value="1"/>
</dbReference>
<dbReference type="GO" id="GO:0004413">
    <property type="term" value="F:homoserine kinase activity"/>
    <property type="evidence" value="ECO:0007669"/>
    <property type="project" value="UniProtKB-UniRule"/>
</dbReference>
<dbReference type="InterPro" id="IPR011009">
    <property type="entry name" value="Kinase-like_dom_sf"/>
</dbReference>
<dbReference type="InterPro" id="IPR050249">
    <property type="entry name" value="Pseudomonas-type_ThrB"/>
</dbReference>
<reference evidence="11 12" key="1">
    <citation type="submission" date="2020-08" db="EMBL/GenBank/DDBJ databases">
        <title>Genomic Encyclopedia of Type Strains, Phase IV (KMG-IV): sequencing the most valuable type-strain genomes for metagenomic binning, comparative biology and taxonomic classification.</title>
        <authorList>
            <person name="Goeker M."/>
        </authorList>
    </citation>
    <scope>NUCLEOTIDE SEQUENCE [LARGE SCALE GENOMIC DNA]</scope>
    <source>
        <strain evidence="11 12">DSM 23958</strain>
    </source>
</reference>
<dbReference type="InterPro" id="IPR002575">
    <property type="entry name" value="Aminoglycoside_PTrfase"/>
</dbReference>
<dbReference type="SUPFAM" id="SSF56112">
    <property type="entry name" value="Protein kinase-like (PK-like)"/>
    <property type="match status" value="1"/>
</dbReference>
<evidence type="ECO:0000256" key="5">
    <source>
        <dbReference type="ARBA" id="ARBA00022777"/>
    </source>
</evidence>
<dbReference type="EC" id="2.7.1.39" evidence="8 9"/>
<dbReference type="NCBIfam" id="TIGR00938">
    <property type="entry name" value="thrB_alt"/>
    <property type="match status" value="1"/>
</dbReference>
<name>A0A840S3C7_9BURK</name>
<protein>
    <recommendedName>
        <fullName evidence="8 9">Homoserine kinase</fullName>
        <shortName evidence="8">HK</shortName>
        <shortName evidence="8">HSK</shortName>
        <ecNumber evidence="8 9">2.7.1.39</ecNumber>
    </recommendedName>
</protein>
<dbReference type="AlphaFoldDB" id="A0A840S3C7"/>
<comment type="pathway">
    <text evidence="8">Amino-acid biosynthesis; L-threonine biosynthesis; L-threonine from L-aspartate: step 4/5.</text>
</comment>
<organism evidence="11 12">
    <name type="scientific">Inhella inkyongensis</name>
    <dbReference type="NCBI Taxonomy" id="392593"/>
    <lineage>
        <taxon>Bacteria</taxon>
        <taxon>Pseudomonadati</taxon>
        <taxon>Pseudomonadota</taxon>
        <taxon>Betaproteobacteria</taxon>
        <taxon>Burkholderiales</taxon>
        <taxon>Sphaerotilaceae</taxon>
        <taxon>Inhella</taxon>
    </lineage>
</organism>
<keyword evidence="2 8" id="KW-0808">Transferase</keyword>
<dbReference type="CDD" id="cd05153">
    <property type="entry name" value="HomoserineK_II"/>
    <property type="match status" value="1"/>
</dbReference>
<accession>A0A840S3C7</accession>
<dbReference type="Pfam" id="PF01636">
    <property type="entry name" value="APH"/>
    <property type="match status" value="1"/>
</dbReference>
<evidence type="ECO:0000256" key="6">
    <source>
        <dbReference type="ARBA" id="ARBA00022840"/>
    </source>
</evidence>
<dbReference type="OrthoDB" id="9777460at2"/>
<dbReference type="PANTHER" id="PTHR21064">
    <property type="entry name" value="AMINOGLYCOSIDE PHOSPHOTRANSFERASE DOMAIN-CONTAINING PROTEIN-RELATED"/>
    <property type="match status" value="1"/>
</dbReference>
<evidence type="ECO:0000256" key="3">
    <source>
        <dbReference type="ARBA" id="ARBA00022697"/>
    </source>
</evidence>
<keyword evidence="5 8" id="KW-0418">Kinase</keyword>
<dbReference type="Proteomes" id="UP000554837">
    <property type="component" value="Unassembled WGS sequence"/>
</dbReference>
<dbReference type="GO" id="GO:0009088">
    <property type="term" value="P:threonine biosynthetic process"/>
    <property type="evidence" value="ECO:0007669"/>
    <property type="project" value="UniProtKB-UniRule"/>
</dbReference>
<comment type="similarity">
    <text evidence="7 8">Belongs to the pseudomonas-type ThrB family.</text>
</comment>
<dbReference type="GO" id="GO:0005524">
    <property type="term" value="F:ATP binding"/>
    <property type="evidence" value="ECO:0007669"/>
    <property type="project" value="UniProtKB-KW"/>
</dbReference>
<sequence length="325" mass="36059">MAVYTPVSEAQVGALLQRLRLGELQQLSGIAAGIENSNFFIDCDAGRYVLTLFERLSAQQLPFYLGLMQHLAAKGLPVPAPQADPEGQILFELGGKPAAVVTCLRGSHQLSPNVFHCEQLGHTLARLHEAVADFRPFQPNLRGLPWWQAVAPTLYAKLDADTAALLREELAFQTELAASRAYQDLPRGAIHADLFRDNAMFEGLPGREQLCGVFDLYFAGVDTFLFDLAVCLNDWCIDLASGRLIEERAAALVAAYEAVRPLSAAEHRLLPAALRAAALRFWLSRLDDWHRPRAAQLLKPHDPTHFERVLRERIAAPWHAMKELG</sequence>
<evidence type="ECO:0000313" key="12">
    <source>
        <dbReference type="Proteomes" id="UP000554837"/>
    </source>
</evidence>
<evidence type="ECO:0000256" key="1">
    <source>
        <dbReference type="ARBA" id="ARBA00022605"/>
    </source>
</evidence>
<evidence type="ECO:0000256" key="7">
    <source>
        <dbReference type="ARBA" id="ARBA00038240"/>
    </source>
</evidence>
<evidence type="ECO:0000256" key="9">
    <source>
        <dbReference type="NCBIfam" id="TIGR00938"/>
    </source>
</evidence>
<evidence type="ECO:0000256" key="8">
    <source>
        <dbReference type="HAMAP-Rule" id="MF_00301"/>
    </source>
</evidence>
<evidence type="ECO:0000256" key="2">
    <source>
        <dbReference type="ARBA" id="ARBA00022679"/>
    </source>
</evidence>
<evidence type="ECO:0000259" key="10">
    <source>
        <dbReference type="Pfam" id="PF01636"/>
    </source>
</evidence>